<name>A0A317XG27_9BASI</name>
<proteinExistence type="predicted"/>
<evidence type="ECO:0000256" key="1">
    <source>
        <dbReference type="SAM" id="MobiDB-lite"/>
    </source>
</evidence>
<protein>
    <submittedName>
        <fullName evidence="2">Aromatic compound dioxygenase</fullName>
    </submittedName>
</protein>
<organism evidence="2 3">
    <name type="scientific">Testicularia cyperi</name>
    <dbReference type="NCBI Taxonomy" id="1882483"/>
    <lineage>
        <taxon>Eukaryota</taxon>
        <taxon>Fungi</taxon>
        <taxon>Dikarya</taxon>
        <taxon>Basidiomycota</taxon>
        <taxon>Ustilaginomycotina</taxon>
        <taxon>Ustilaginomycetes</taxon>
        <taxon>Ustilaginales</taxon>
        <taxon>Anthracoideaceae</taxon>
        <taxon>Testicularia</taxon>
    </lineage>
</organism>
<evidence type="ECO:0000313" key="3">
    <source>
        <dbReference type="Proteomes" id="UP000246740"/>
    </source>
</evidence>
<dbReference type="AlphaFoldDB" id="A0A317XG27"/>
<dbReference type="STRING" id="1882483.A0A317XG27"/>
<dbReference type="SUPFAM" id="SSF49482">
    <property type="entry name" value="Aromatic compound dioxygenase"/>
    <property type="match status" value="1"/>
</dbReference>
<reference evidence="2 3" key="1">
    <citation type="journal article" date="2018" name="Mol. Biol. Evol.">
        <title>Broad Genomic Sampling Reveals a Smut Pathogenic Ancestry of the Fungal Clade Ustilaginomycotina.</title>
        <authorList>
            <person name="Kijpornyongpan T."/>
            <person name="Mondo S.J."/>
            <person name="Barry K."/>
            <person name="Sandor L."/>
            <person name="Lee J."/>
            <person name="Lipzen A."/>
            <person name="Pangilinan J."/>
            <person name="LaButti K."/>
            <person name="Hainaut M."/>
            <person name="Henrissat B."/>
            <person name="Grigoriev I.V."/>
            <person name="Spatafora J.W."/>
            <person name="Aime M.C."/>
        </authorList>
    </citation>
    <scope>NUCLEOTIDE SEQUENCE [LARGE SCALE GENOMIC DNA]</scope>
    <source>
        <strain evidence="2 3">MCA 3645</strain>
    </source>
</reference>
<accession>A0A317XG27</accession>
<keyword evidence="3" id="KW-1185">Reference proteome</keyword>
<feature type="non-terminal residue" evidence="2">
    <location>
        <position position="343"/>
    </location>
</feature>
<gene>
    <name evidence="2" type="ORF">BCV70DRAFT_143195</name>
</gene>
<dbReference type="InterPro" id="IPR015889">
    <property type="entry name" value="Intradiol_dOase_core"/>
</dbReference>
<dbReference type="CDD" id="cd03457">
    <property type="entry name" value="intradiol_dioxygenase_like"/>
    <property type="match status" value="1"/>
</dbReference>
<dbReference type="PANTHER" id="PTHR34315:SF1">
    <property type="entry name" value="INTRADIOL RING-CLEAVAGE DIOXYGENASES DOMAIN-CONTAINING PROTEIN-RELATED"/>
    <property type="match status" value="1"/>
</dbReference>
<dbReference type="Gene3D" id="2.60.130.10">
    <property type="entry name" value="Aromatic compound dioxygenase"/>
    <property type="match status" value="1"/>
</dbReference>
<evidence type="ECO:0000313" key="2">
    <source>
        <dbReference type="EMBL" id="PWY97304.1"/>
    </source>
</evidence>
<keyword evidence="2" id="KW-0560">Oxidoreductase</keyword>
<dbReference type="InParanoid" id="A0A317XG27"/>
<feature type="compositionally biased region" description="Basic and acidic residues" evidence="1">
    <location>
        <begin position="11"/>
        <end position="20"/>
    </location>
</feature>
<dbReference type="GO" id="GO:0005506">
    <property type="term" value="F:iron ion binding"/>
    <property type="evidence" value="ECO:0007669"/>
    <property type="project" value="InterPro"/>
</dbReference>
<sequence>GSAATVLAHPGHHDEHDAQSLLQRRGERRQEMINTLRAQKRHAKAARAAAEKRSAANCKRQSGSAPGGAEASAFTNETLATSHHSNRTDITANSTSSDIFGSTTDSSACILQPEATIGPYWVDGEYVRDDISEDQEGVELHMSVQFLDVNTCEPVTDLYWEAWHCNATGVYSGVVASGNGNTDDTTNLNNTFLRGMTKTDDLGVATLKSIVPGHYTGRTSHVHVIGHTNVTVLANGTIGTGTGDDATNTAVHIGQLFFDQDLLTEVETTAPYNTNTQEVTTNSEDSIFAGETTDDSPDPVFNYVYLGDDVSDGLFAWLTIGVNATASYTTSAASTYYEEGGIA</sequence>
<dbReference type="PANTHER" id="PTHR34315">
    <property type="match status" value="1"/>
</dbReference>
<dbReference type="GO" id="GO:0016702">
    <property type="term" value="F:oxidoreductase activity, acting on single donors with incorporation of molecular oxygen, incorporation of two atoms of oxygen"/>
    <property type="evidence" value="ECO:0007669"/>
    <property type="project" value="InterPro"/>
</dbReference>
<feature type="region of interest" description="Disordered" evidence="1">
    <location>
        <begin position="1"/>
        <end position="20"/>
    </location>
</feature>
<dbReference type="Proteomes" id="UP000246740">
    <property type="component" value="Unassembled WGS sequence"/>
</dbReference>
<dbReference type="OrthoDB" id="121380at2759"/>
<dbReference type="EMBL" id="KZ819211">
    <property type="protein sequence ID" value="PWY97304.1"/>
    <property type="molecule type" value="Genomic_DNA"/>
</dbReference>
<feature type="non-terminal residue" evidence="2">
    <location>
        <position position="1"/>
    </location>
</feature>
<keyword evidence="2" id="KW-0223">Dioxygenase</keyword>
<feature type="region of interest" description="Disordered" evidence="1">
    <location>
        <begin position="47"/>
        <end position="70"/>
    </location>
</feature>
<feature type="compositionally biased region" description="Low complexity" evidence="1">
    <location>
        <begin position="55"/>
        <end position="70"/>
    </location>
</feature>